<dbReference type="Pfam" id="PF14000">
    <property type="entry name" value="Packaging_FI"/>
    <property type="match status" value="1"/>
</dbReference>
<feature type="region of interest" description="Disordered" evidence="1">
    <location>
        <begin position="35"/>
        <end position="69"/>
    </location>
</feature>
<evidence type="ECO:0008006" key="3">
    <source>
        <dbReference type="Google" id="ProtNLM"/>
    </source>
</evidence>
<dbReference type="EMBL" id="DAARBX010000035">
    <property type="protein sequence ID" value="HAE1795933.1"/>
    <property type="molecule type" value="Genomic_DNA"/>
</dbReference>
<sequence length="129" mass="13982">MATKEENIQRLQVLAKLLGREPDISGSAAEIRQRVTEWEEEVSGTDDLNGPENADATKPLPGPGGEARSEDIVIRNDRLVLVQALRTLHIDAKAADSERRVDILPAGRVARIPEALVEDLVSAGLIAEL</sequence>
<protein>
    <recommendedName>
        <fullName evidence="3">DNA packaging protein</fullName>
    </recommendedName>
</protein>
<reference evidence="2" key="2">
    <citation type="submission" date="2018-07" db="EMBL/GenBank/DDBJ databases">
        <authorList>
            <consortium name="NCBI Pathogen Detection Project"/>
        </authorList>
    </citation>
    <scope>NUCLEOTIDE SEQUENCE</scope>
    <source>
        <strain evidence="2">BCW_2640</strain>
    </source>
</reference>
<evidence type="ECO:0000256" key="1">
    <source>
        <dbReference type="SAM" id="MobiDB-lite"/>
    </source>
</evidence>
<accession>A0A5I2X0D2</accession>
<proteinExistence type="predicted"/>
<gene>
    <name evidence="2" type="ORF">G3V02_004743</name>
</gene>
<evidence type="ECO:0000313" key="2">
    <source>
        <dbReference type="EMBL" id="HAE1795933.1"/>
    </source>
</evidence>
<dbReference type="Gene3D" id="3.40.5.70">
    <property type="entry name" value="DNA packaging chaperone protein FI, C-terminal beta-strand domain"/>
    <property type="match status" value="1"/>
</dbReference>
<reference evidence="2" key="1">
    <citation type="journal article" date="2018" name="Genome Biol.">
        <title>SKESA: strategic k-mer extension for scrupulous assemblies.</title>
        <authorList>
            <person name="Souvorov A."/>
            <person name="Agarwala R."/>
            <person name="Lipman D.J."/>
        </authorList>
    </citation>
    <scope>NUCLEOTIDE SEQUENCE</scope>
    <source>
        <strain evidence="2">BCW_2640</strain>
    </source>
</reference>
<organism evidence="2">
    <name type="scientific">Salmonella enterica subsp. enterica serovar Ank</name>
    <dbReference type="NCBI Taxonomy" id="1173578"/>
    <lineage>
        <taxon>Bacteria</taxon>
        <taxon>Pseudomonadati</taxon>
        <taxon>Pseudomonadota</taxon>
        <taxon>Gammaproteobacteria</taxon>
        <taxon>Enterobacterales</taxon>
        <taxon>Enterobacteriaceae</taxon>
        <taxon>Salmonella</taxon>
    </lineage>
</organism>
<dbReference type="InterPro" id="IPR043043">
    <property type="entry name" value="Packaging_FI_C"/>
</dbReference>
<dbReference type="InterPro" id="IPR025147">
    <property type="entry name" value="Packaging_FI"/>
</dbReference>
<comment type="caution">
    <text evidence="2">The sequence shown here is derived from an EMBL/GenBank/DDBJ whole genome shotgun (WGS) entry which is preliminary data.</text>
</comment>
<name>A0A5I2X0D2_SALET</name>
<dbReference type="AlphaFoldDB" id="A0A5I2X0D2"/>